<feature type="domain" description="Lysozyme inhibitor LprI-like N-terminal" evidence="2">
    <location>
        <begin position="25"/>
        <end position="84"/>
    </location>
</feature>
<dbReference type="Proteomes" id="UP000019678">
    <property type="component" value="Unassembled WGS sequence"/>
</dbReference>
<dbReference type="Pfam" id="PF07007">
    <property type="entry name" value="LprI"/>
    <property type="match status" value="1"/>
</dbReference>
<proteinExistence type="predicted"/>
<evidence type="ECO:0000313" key="3">
    <source>
        <dbReference type="EMBL" id="EYF07682.1"/>
    </source>
</evidence>
<name>A0A017TFH8_9BACT</name>
<dbReference type="AlphaFoldDB" id="A0A017TFH8"/>
<dbReference type="InterPro" id="IPR009739">
    <property type="entry name" value="LprI-like_N"/>
</dbReference>
<gene>
    <name evidence="3" type="ORF">CAP_8183</name>
</gene>
<dbReference type="STRING" id="1192034.CAP_8183"/>
<evidence type="ECO:0000256" key="1">
    <source>
        <dbReference type="SAM" id="MobiDB-lite"/>
    </source>
</evidence>
<evidence type="ECO:0000313" key="4">
    <source>
        <dbReference type="Proteomes" id="UP000019678"/>
    </source>
</evidence>
<dbReference type="Gene3D" id="1.20.1270.180">
    <property type="match status" value="1"/>
</dbReference>
<accession>A0A017TFH8</accession>
<dbReference type="EMBL" id="ASRX01000008">
    <property type="protein sequence ID" value="EYF07682.1"/>
    <property type="molecule type" value="Genomic_DNA"/>
</dbReference>
<keyword evidence="4" id="KW-1185">Reference proteome</keyword>
<evidence type="ECO:0000259" key="2">
    <source>
        <dbReference type="Pfam" id="PF07007"/>
    </source>
</evidence>
<organism evidence="3 4">
    <name type="scientific">Chondromyces apiculatus DSM 436</name>
    <dbReference type="NCBI Taxonomy" id="1192034"/>
    <lineage>
        <taxon>Bacteria</taxon>
        <taxon>Pseudomonadati</taxon>
        <taxon>Myxococcota</taxon>
        <taxon>Polyangia</taxon>
        <taxon>Polyangiales</taxon>
        <taxon>Polyangiaceae</taxon>
        <taxon>Chondromyces</taxon>
    </lineage>
</organism>
<comment type="caution">
    <text evidence="3">The sequence shown here is derived from an EMBL/GenBank/DDBJ whole genome shotgun (WGS) entry which is preliminary data.</text>
</comment>
<protein>
    <recommendedName>
        <fullName evidence="2">Lysozyme inhibitor LprI-like N-terminal domain-containing protein</fullName>
    </recommendedName>
</protein>
<reference evidence="3 4" key="1">
    <citation type="submission" date="2013-05" db="EMBL/GenBank/DDBJ databases">
        <title>Genome assembly of Chondromyces apiculatus DSM 436.</title>
        <authorList>
            <person name="Sharma G."/>
            <person name="Khatri I."/>
            <person name="Kaur C."/>
            <person name="Mayilraj S."/>
            <person name="Subramanian S."/>
        </authorList>
    </citation>
    <scope>NUCLEOTIDE SEQUENCE [LARGE SCALE GENOMIC DNA]</scope>
    <source>
        <strain evidence="3 4">DSM 436</strain>
    </source>
</reference>
<feature type="region of interest" description="Disordered" evidence="1">
    <location>
        <begin position="1"/>
        <end position="22"/>
    </location>
</feature>
<sequence length="90" mass="9884">MREDAPGSVARCHAPGDEDAGREVRAVAADAEARQLVDASQRAWIARRDAEVAFYRRALKAQSGEQAVAREATAALARRRVENLQERLTP</sequence>